<feature type="transmembrane region" description="Helical" evidence="1">
    <location>
        <begin position="294"/>
        <end position="314"/>
    </location>
</feature>
<evidence type="ECO:0000313" key="2">
    <source>
        <dbReference type="EMBL" id="MFC3927039.1"/>
    </source>
</evidence>
<accession>A0ABV8CSX2</accession>
<feature type="transmembrane region" description="Helical" evidence="1">
    <location>
        <begin position="92"/>
        <end position="113"/>
    </location>
</feature>
<dbReference type="EMBL" id="JBHRZV010000001">
    <property type="protein sequence ID" value="MFC3927039.1"/>
    <property type="molecule type" value="Genomic_DNA"/>
</dbReference>
<keyword evidence="1" id="KW-0472">Membrane</keyword>
<reference evidence="3" key="1">
    <citation type="journal article" date="2019" name="Int. J. Syst. Evol. Microbiol.">
        <title>The Global Catalogue of Microorganisms (GCM) 10K type strain sequencing project: providing services to taxonomists for standard genome sequencing and annotation.</title>
        <authorList>
            <consortium name="The Broad Institute Genomics Platform"/>
            <consortium name="The Broad Institute Genome Sequencing Center for Infectious Disease"/>
            <person name="Wu L."/>
            <person name="Ma J."/>
        </authorList>
    </citation>
    <scope>NUCLEOTIDE SEQUENCE [LARGE SCALE GENOMIC DNA]</scope>
    <source>
        <strain evidence="3">CCUG 67170</strain>
    </source>
</reference>
<gene>
    <name evidence="2" type="ORF">ACFORF_00110</name>
</gene>
<name>A0ABV8CSX2_9STRE</name>
<feature type="transmembrane region" description="Helical" evidence="1">
    <location>
        <begin position="218"/>
        <end position="236"/>
    </location>
</feature>
<dbReference type="RefSeq" id="WP_380424119.1">
    <property type="nucleotide sequence ID" value="NZ_JBHRZV010000001.1"/>
</dbReference>
<dbReference type="InterPro" id="IPR045691">
    <property type="entry name" value="DUF6056"/>
</dbReference>
<keyword evidence="1" id="KW-0812">Transmembrane</keyword>
<feature type="transmembrane region" description="Helical" evidence="1">
    <location>
        <begin position="321"/>
        <end position="338"/>
    </location>
</feature>
<feature type="transmembrane region" description="Helical" evidence="1">
    <location>
        <begin position="257"/>
        <end position="282"/>
    </location>
</feature>
<evidence type="ECO:0000313" key="3">
    <source>
        <dbReference type="Proteomes" id="UP001595807"/>
    </source>
</evidence>
<organism evidence="2 3">
    <name type="scientific">Streptococcus caprae</name>
    <dbReference type="NCBI Taxonomy" id="1640501"/>
    <lineage>
        <taxon>Bacteria</taxon>
        <taxon>Bacillati</taxon>
        <taxon>Bacillota</taxon>
        <taxon>Bacilli</taxon>
        <taxon>Lactobacillales</taxon>
        <taxon>Streptococcaceae</taxon>
        <taxon>Streptococcus</taxon>
    </lineage>
</organism>
<feature type="transmembrane region" description="Helical" evidence="1">
    <location>
        <begin position="344"/>
        <end position="363"/>
    </location>
</feature>
<feature type="transmembrane region" description="Helical" evidence="1">
    <location>
        <begin position="179"/>
        <end position="206"/>
    </location>
</feature>
<comment type="caution">
    <text evidence="2">The sequence shown here is derived from an EMBL/GenBank/DDBJ whole genome shotgun (WGS) entry which is preliminary data.</text>
</comment>
<evidence type="ECO:0000256" key="1">
    <source>
        <dbReference type="SAM" id="Phobius"/>
    </source>
</evidence>
<dbReference type="Proteomes" id="UP001595807">
    <property type="component" value="Unassembled WGS sequence"/>
</dbReference>
<proteinExistence type="predicted"/>
<keyword evidence="1" id="KW-1133">Transmembrane helix</keyword>
<feature type="transmembrane region" description="Helical" evidence="1">
    <location>
        <begin position="120"/>
        <end position="143"/>
    </location>
</feature>
<keyword evidence="3" id="KW-1185">Reference proteome</keyword>
<dbReference type="Pfam" id="PF19528">
    <property type="entry name" value="DUF6056"/>
    <property type="match status" value="1"/>
</dbReference>
<protein>
    <submittedName>
        <fullName evidence="2">DUF6056 family protein</fullName>
    </submittedName>
</protein>
<sequence>MNKIEKWHRGIILCLGFFLLYLANHWTLLTSDDYMYHFVFKDTLPTANLEKIHGIWSIIRSQYVHWQLWNGRYVSHAIVQFLTQFDGYVFDILNSLAFLTLIRLSCQFISFIMAKRISPIWYLLAFLYYWLFLPSFGQTALWLSGSVNYLWTSLFYLTFLLYFVKTLEYSKVEWYQKLSLFFLAFLAGACNENSSPTIILIAFVFLIYKDGFSKKICLSHFMSLGIAGLSFLTILLSPASQTRGQSDLNIAIVSERLFLIFNQLWSQFAYLYIGLLCLFCVIRFQKLEFKELELFWVMVLFVGHLVAAVILFVSPEIPDRTLFCSAILLGLTLGMLLLKCKWSLFLQLVVVSSFLVLFSMSYTRAIMDIHQSYLEVRAQYQAIEKSDPNTIVVVTKLSEPKSTYNAYRLTNNLADFPDYWFNQWMAAYFEVKGIVGIEK</sequence>
<feature type="transmembrane region" description="Helical" evidence="1">
    <location>
        <begin position="149"/>
        <end position="167"/>
    </location>
</feature>